<reference evidence="1 2" key="1">
    <citation type="journal article" date="2020" name="Phytopathology">
        <title>Genome Sequence Resources of Colletotrichum truncatum, C. plurivorum, C. musicola, and C. sojae: Four Species Pathogenic to Soybean (Glycine max).</title>
        <authorList>
            <person name="Rogerio F."/>
            <person name="Boufleur T.R."/>
            <person name="Ciampi-Guillardi M."/>
            <person name="Sukno S.A."/>
            <person name="Thon M.R."/>
            <person name="Massola Junior N.S."/>
            <person name="Baroncelli R."/>
        </authorList>
    </citation>
    <scope>NUCLEOTIDE SEQUENCE [LARGE SCALE GENOMIC DNA]</scope>
    <source>
        <strain evidence="1 2">CMES1059</strain>
    </source>
</reference>
<evidence type="ECO:0000313" key="1">
    <source>
        <dbReference type="EMBL" id="KAL0941117.1"/>
    </source>
</evidence>
<comment type="caution">
    <text evidence="1">The sequence shown here is derived from an EMBL/GenBank/DDBJ whole genome shotgun (WGS) entry which is preliminary data.</text>
</comment>
<keyword evidence="2" id="KW-1185">Reference proteome</keyword>
<sequence length="244" mass="28127">MFRNDFYHHFSKGRSGETLSFEGYFRAVTIYGGEQRLLAKTKSVANLFVALRQRNLALINGFHREARSKGFGPSSESLKRTIFWDKPFFEYTEDDILAKRTFLENPQPPFAAKARTLPYQFHWPVCTQPWTPAAVLHSEEEDVISSDKEDEDFLSDQETEDEMSLRNRHGRFAPRPPNSSPVTPEKLQDSGSAKSVRSTNREIVDLTKEPQPVRMLDGMYKALDRLDDGHFNEEQALTAMKYLK</sequence>
<gene>
    <name evidence="1" type="ORF">CTRU02_203880</name>
</gene>
<dbReference type="Proteomes" id="UP000805649">
    <property type="component" value="Unassembled WGS sequence"/>
</dbReference>
<proteinExistence type="predicted"/>
<evidence type="ECO:0000313" key="2">
    <source>
        <dbReference type="Proteomes" id="UP000805649"/>
    </source>
</evidence>
<organism evidence="1 2">
    <name type="scientific">Colletotrichum truncatum</name>
    <name type="common">Anthracnose fungus</name>
    <name type="synonym">Colletotrichum capsici</name>
    <dbReference type="NCBI Taxonomy" id="5467"/>
    <lineage>
        <taxon>Eukaryota</taxon>
        <taxon>Fungi</taxon>
        <taxon>Dikarya</taxon>
        <taxon>Ascomycota</taxon>
        <taxon>Pezizomycotina</taxon>
        <taxon>Sordariomycetes</taxon>
        <taxon>Hypocreomycetidae</taxon>
        <taxon>Glomerellales</taxon>
        <taxon>Glomerellaceae</taxon>
        <taxon>Colletotrichum</taxon>
        <taxon>Colletotrichum truncatum species complex</taxon>
    </lineage>
</organism>
<dbReference type="EMBL" id="VUJX02000002">
    <property type="protein sequence ID" value="KAL0941117.1"/>
    <property type="molecule type" value="Genomic_DNA"/>
</dbReference>
<protein>
    <submittedName>
        <fullName evidence="1">Uncharacterized protein</fullName>
    </submittedName>
</protein>
<accession>A0ACC3ZAG5</accession>
<name>A0ACC3ZAG5_COLTU</name>